<evidence type="ECO:0000313" key="2">
    <source>
        <dbReference type="Proteomes" id="UP000046784"/>
    </source>
</evidence>
<proteinExistence type="predicted"/>
<dbReference type="Proteomes" id="UP000046784">
    <property type="component" value="Unassembled WGS sequence"/>
</dbReference>
<dbReference type="RefSeq" id="WP_057642780.1">
    <property type="nucleotide sequence ID" value="NZ_CABMMF010000002.1"/>
</dbReference>
<comment type="caution">
    <text evidence="1">The sequence shown here is derived from an EMBL/GenBank/DDBJ whole genome shotgun (WGS) entry which is preliminary data.</text>
</comment>
<evidence type="ECO:0000313" key="1">
    <source>
        <dbReference type="EMBL" id="CFQ87897.1"/>
    </source>
</evidence>
<sequence>MKGIWYKNTHTRIPHFETTTHIHQKLGYAYETSSHFVHFYGRDIGFNIISVGLTVIESKNGNLADWVQRVFGAQDIKSLNKEIGHVTQGVWRPSLYYFRDTEVALGIDEFEKRASEQALRVLIEKIDDILLYIEPSSNGLNSYSHKCRELLILACTEVENQWVSIINKTNGIKSNARYNTNDYIKLLDKCFLKDFRIHYSNYQGLRFFKPFDNWSIANPTTSLTWYDAYNKTKHDRSGAFVFSTLENVMEAVAACIVMFCVKYGPFSLTESNTTLSTIVNQHFSISFENSDPADYYIPEIELPQGTRADLLLYDCYREGHNKNWIKDPLTI</sequence>
<gene>
    <name evidence="1" type="ORF">ERS008524_00591</name>
</gene>
<name>A0AAI8ZND8_YERFR</name>
<protein>
    <submittedName>
        <fullName evidence="1">Uncharacterized protein</fullName>
    </submittedName>
</protein>
<dbReference type="EMBL" id="CGCB01000002">
    <property type="protein sequence ID" value="CFQ87897.1"/>
    <property type="molecule type" value="Genomic_DNA"/>
</dbReference>
<reference evidence="1 2" key="1">
    <citation type="submission" date="2015-03" db="EMBL/GenBank/DDBJ databases">
        <authorList>
            <consortium name="Pathogen Informatics"/>
            <person name="Murphy D."/>
        </authorList>
    </citation>
    <scope>NUCLEOTIDE SEQUENCE [LARGE SCALE GENOMIC DNA]</scope>
    <source>
        <strain evidence="1 2">3400/83</strain>
    </source>
</reference>
<accession>A0AAI8ZND8</accession>
<organism evidence="1 2">
    <name type="scientific">Yersinia frederiksenii</name>
    <dbReference type="NCBI Taxonomy" id="29484"/>
    <lineage>
        <taxon>Bacteria</taxon>
        <taxon>Pseudomonadati</taxon>
        <taxon>Pseudomonadota</taxon>
        <taxon>Gammaproteobacteria</taxon>
        <taxon>Enterobacterales</taxon>
        <taxon>Yersiniaceae</taxon>
        <taxon>Yersinia</taxon>
    </lineage>
</organism>
<dbReference type="AlphaFoldDB" id="A0AAI8ZND8"/>